<dbReference type="InterPro" id="IPR012674">
    <property type="entry name" value="Calycin"/>
</dbReference>
<evidence type="ECO:0000313" key="4">
    <source>
        <dbReference type="EMBL" id="PZO44004.1"/>
    </source>
</evidence>
<dbReference type="Gene3D" id="2.40.128.20">
    <property type="match status" value="1"/>
</dbReference>
<dbReference type="GO" id="GO:0017006">
    <property type="term" value="P:protein-tetrapyrrole linkage"/>
    <property type="evidence" value="ECO:0007669"/>
    <property type="project" value="UniProtKB-UniRule"/>
</dbReference>
<keyword evidence="2 3" id="KW-0456">Lyase</keyword>
<reference evidence="4 5" key="2">
    <citation type="submission" date="2018-06" db="EMBL/GenBank/DDBJ databases">
        <title>Metagenomic assembly of (sub)arctic Cyanobacteria and their associated microbiome from non-axenic cultures.</title>
        <authorList>
            <person name="Baurain D."/>
        </authorList>
    </citation>
    <scope>NUCLEOTIDE SEQUENCE [LARGE SCALE GENOMIC DNA]</scope>
    <source>
        <strain evidence="4">ULC041bin1</strain>
    </source>
</reference>
<organism evidence="4 5">
    <name type="scientific">Shackletoniella antarctica</name>
    <dbReference type="NCBI Taxonomy" id="268115"/>
    <lineage>
        <taxon>Bacteria</taxon>
        <taxon>Bacillati</taxon>
        <taxon>Cyanobacteriota</taxon>
        <taxon>Cyanophyceae</taxon>
        <taxon>Oculatellales</taxon>
        <taxon>Oculatellaceae</taxon>
        <taxon>Shackletoniella</taxon>
    </lineage>
</organism>
<dbReference type="Pfam" id="PF09367">
    <property type="entry name" value="CpeS"/>
    <property type="match status" value="1"/>
</dbReference>
<name>A0A2W4WFV1_9CYAN</name>
<dbReference type="InterPro" id="IPR018536">
    <property type="entry name" value="CpcS/CpeS"/>
</dbReference>
<sequence length="185" mass="21247">MDLADITYFFDCCIGQWSIERTYHYMAQQEIERSHTDFRVDAITPDLRRKVLTDNGYGKVDEIDSLPGFQLAFHTVSDKGEEVTQELRALFVPQQQVGTVLRGDYLRDRAYEEDRPIISSFTYDQSNRELLMTTPYTKVVSVDSILLVNPTTRIRRILNYKRPADGEPLDSLVLVGFGVEQKVSG</sequence>
<reference evidence="5" key="1">
    <citation type="submission" date="2018-04" db="EMBL/GenBank/DDBJ databases">
        <authorList>
            <person name="Cornet L."/>
        </authorList>
    </citation>
    <scope>NUCLEOTIDE SEQUENCE [LARGE SCALE GENOMIC DNA]</scope>
</reference>
<dbReference type="EC" id="4.-.-.-" evidence="3"/>
<dbReference type="GO" id="GO:0016829">
    <property type="term" value="F:lyase activity"/>
    <property type="evidence" value="ECO:0007669"/>
    <property type="project" value="UniProtKB-KW"/>
</dbReference>
<comment type="caution">
    <text evidence="4">The sequence shown here is derived from an EMBL/GenBank/DDBJ whole genome shotgun (WGS) entry which is preliminary data.</text>
</comment>
<dbReference type="EMBL" id="QBMN01000021">
    <property type="protein sequence ID" value="PZO44004.1"/>
    <property type="molecule type" value="Genomic_DNA"/>
</dbReference>
<accession>A0A2W4WFV1</accession>
<evidence type="ECO:0000256" key="1">
    <source>
        <dbReference type="ARBA" id="ARBA00010681"/>
    </source>
</evidence>
<comment type="similarity">
    <text evidence="1 3">Belongs to the CpcS/CpeS biliprotein lyase family.</text>
</comment>
<proteinExistence type="inferred from homology"/>
<dbReference type="Proteomes" id="UP000249081">
    <property type="component" value="Unassembled WGS sequence"/>
</dbReference>
<comment type="function">
    <text evidence="3">Covalently attaches a chromophore to Cys residue(s) of phycobiliproteins.</text>
</comment>
<evidence type="ECO:0000256" key="2">
    <source>
        <dbReference type="ARBA" id="ARBA00023239"/>
    </source>
</evidence>
<protein>
    <recommendedName>
        <fullName evidence="3">Chromophore lyase CpcS/CpeS</fullName>
        <ecNumber evidence="3">4.-.-.-</ecNumber>
    </recommendedName>
</protein>
<evidence type="ECO:0000313" key="5">
    <source>
        <dbReference type="Proteomes" id="UP000249081"/>
    </source>
</evidence>
<evidence type="ECO:0000256" key="3">
    <source>
        <dbReference type="HAMAP-Rule" id="MF_01459"/>
    </source>
</evidence>
<gene>
    <name evidence="3" type="primary">cpcS</name>
    <name evidence="4" type="ORF">DCF17_04755</name>
</gene>
<dbReference type="HAMAP" id="MF_01459">
    <property type="entry name" value="Chrphore_lyase_CpxS"/>
    <property type="match status" value="1"/>
</dbReference>
<dbReference type="AlphaFoldDB" id="A0A2W4WFV1"/>